<dbReference type="NCBIfam" id="NF005250">
    <property type="entry name" value="PRK06761.1"/>
    <property type="match status" value="1"/>
</dbReference>
<accession>A0A0P6VZW4</accession>
<dbReference type="EMBL" id="LIXZ01000003">
    <property type="protein sequence ID" value="KPL60699.1"/>
    <property type="molecule type" value="Genomic_DNA"/>
</dbReference>
<dbReference type="InterPro" id="IPR027417">
    <property type="entry name" value="P-loop_NTPase"/>
</dbReference>
<dbReference type="InterPro" id="IPR056884">
    <property type="entry name" value="NPHP3-like_N"/>
</dbReference>
<organism evidence="3 4">
    <name type="scientific">Rossellomorea vietnamensis</name>
    <dbReference type="NCBI Taxonomy" id="218284"/>
    <lineage>
        <taxon>Bacteria</taxon>
        <taxon>Bacillati</taxon>
        <taxon>Bacillota</taxon>
        <taxon>Bacilli</taxon>
        <taxon>Bacillales</taxon>
        <taxon>Bacillaceae</taxon>
        <taxon>Rossellomorea</taxon>
    </lineage>
</organism>
<comment type="caution">
    <text evidence="3">The sequence shown here is derived from an EMBL/GenBank/DDBJ whole genome shotgun (WGS) entry which is preliminary data.</text>
</comment>
<reference evidence="3 4" key="1">
    <citation type="submission" date="2015-08" db="EMBL/GenBank/DDBJ databases">
        <title>Draft Genome Sequence of Bacillus vietnamensis UCD-SED5.</title>
        <authorList>
            <person name="Lee R.D."/>
            <person name="Jospin G."/>
            <person name="Lang J.M."/>
            <person name="Coil D.A."/>
            <person name="Eisen J.A."/>
        </authorList>
    </citation>
    <scope>NUCLEOTIDE SEQUENCE [LARGE SCALE GENOMIC DNA]</scope>
    <source>
        <strain evidence="3 4">UCD-SED5</strain>
    </source>
</reference>
<protein>
    <recommendedName>
        <fullName evidence="2">Nephrocystin 3-like N-terminal domain-containing protein</fullName>
    </recommendedName>
</protein>
<keyword evidence="1" id="KW-0677">Repeat</keyword>
<evidence type="ECO:0000256" key="1">
    <source>
        <dbReference type="ARBA" id="ARBA00022737"/>
    </source>
</evidence>
<dbReference type="Gene3D" id="3.40.50.300">
    <property type="entry name" value="P-loop containing nucleotide triphosphate hydrolases"/>
    <property type="match status" value="1"/>
</dbReference>
<dbReference type="OrthoDB" id="8211253at2"/>
<dbReference type="RefSeq" id="WP_160316846.1">
    <property type="nucleotide sequence ID" value="NZ_LIXZ01000003.1"/>
</dbReference>
<evidence type="ECO:0000259" key="2">
    <source>
        <dbReference type="Pfam" id="PF24883"/>
    </source>
</evidence>
<feature type="domain" description="Nephrocystin 3-like N-terminal" evidence="2">
    <location>
        <begin position="3"/>
        <end position="81"/>
    </location>
</feature>
<proteinExistence type="predicted"/>
<dbReference type="Pfam" id="PF24883">
    <property type="entry name" value="NPHP3_N"/>
    <property type="match status" value="1"/>
</dbReference>
<name>A0A0P6VZW4_9BACI</name>
<dbReference type="Proteomes" id="UP000050398">
    <property type="component" value="Unassembled WGS sequence"/>
</dbReference>
<gene>
    <name evidence="3" type="ORF">AM506_04785</name>
</gene>
<dbReference type="PATRIC" id="fig|218284.4.peg.2063"/>
<dbReference type="AlphaFoldDB" id="A0A0P6VZW4"/>
<evidence type="ECO:0000313" key="4">
    <source>
        <dbReference type="Proteomes" id="UP000050398"/>
    </source>
</evidence>
<evidence type="ECO:0000313" key="3">
    <source>
        <dbReference type="EMBL" id="KPL60699.1"/>
    </source>
</evidence>
<sequence>MNTNLIIIEGIPGSGKSTTANFIKEHLENEGVKVKLFQEGDTSHPADYESTACLNEGQFNNLLEQFPEQQESLKEHAEKKGNHYFISYRNAPDMESSPLFEYLASYDVYELDLDTFEEVAANYWKEFVEQAALGDDVYIFECCFLQNPFTKFIAMHNAEPKRLENYLKKIGSLISPLNPLLIYFYQDDVEQSFHHVYEERSQEWREFFTDYHVNQGYGKANGLKGYQGIVEYLEMRRNLEMKILEELPVRHMLIENGDKDWDTYYEKMKEAIK</sequence>
<dbReference type="SUPFAM" id="SSF52540">
    <property type="entry name" value="P-loop containing nucleoside triphosphate hydrolases"/>
    <property type="match status" value="2"/>
</dbReference>